<dbReference type="AlphaFoldDB" id="A0ABD0KPS7"/>
<evidence type="ECO:0000256" key="1">
    <source>
        <dbReference type="SAM" id="MobiDB-lite"/>
    </source>
</evidence>
<feature type="region of interest" description="Disordered" evidence="1">
    <location>
        <begin position="67"/>
        <end position="89"/>
    </location>
</feature>
<proteinExistence type="predicted"/>
<dbReference type="EMBL" id="JACVVK020000142">
    <property type="protein sequence ID" value="KAK7489124.1"/>
    <property type="molecule type" value="Genomic_DNA"/>
</dbReference>
<reference evidence="2 3" key="1">
    <citation type="journal article" date="2023" name="Sci. Data">
        <title>Genome assembly of the Korean intertidal mud-creeper Batillaria attramentaria.</title>
        <authorList>
            <person name="Patra A.K."/>
            <person name="Ho P.T."/>
            <person name="Jun S."/>
            <person name="Lee S.J."/>
            <person name="Kim Y."/>
            <person name="Won Y.J."/>
        </authorList>
    </citation>
    <scope>NUCLEOTIDE SEQUENCE [LARGE SCALE GENOMIC DNA]</scope>
    <source>
        <strain evidence="2">Wonlab-2016</strain>
    </source>
</reference>
<keyword evidence="3" id="KW-1185">Reference proteome</keyword>
<feature type="compositionally biased region" description="Basic and acidic residues" evidence="1">
    <location>
        <begin position="79"/>
        <end position="89"/>
    </location>
</feature>
<protein>
    <submittedName>
        <fullName evidence="2">Uncharacterized protein</fullName>
    </submittedName>
</protein>
<evidence type="ECO:0000313" key="2">
    <source>
        <dbReference type="EMBL" id="KAK7489124.1"/>
    </source>
</evidence>
<sequence>MLLSCASREASLEADRTYQKIPLPSQIPETNNLPVSFHNDTSPNSINLNTVLIPGKGTLRVKRGVKSAADVDTSGSRKTGRDGFGRAVC</sequence>
<gene>
    <name evidence="2" type="ORF">BaRGS_00019638</name>
</gene>
<dbReference type="Proteomes" id="UP001519460">
    <property type="component" value="Unassembled WGS sequence"/>
</dbReference>
<comment type="caution">
    <text evidence="2">The sequence shown here is derived from an EMBL/GenBank/DDBJ whole genome shotgun (WGS) entry which is preliminary data.</text>
</comment>
<organism evidence="2 3">
    <name type="scientific">Batillaria attramentaria</name>
    <dbReference type="NCBI Taxonomy" id="370345"/>
    <lineage>
        <taxon>Eukaryota</taxon>
        <taxon>Metazoa</taxon>
        <taxon>Spiralia</taxon>
        <taxon>Lophotrochozoa</taxon>
        <taxon>Mollusca</taxon>
        <taxon>Gastropoda</taxon>
        <taxon>Caenogastropoda</taxon>
        <taxon>Sorbeoconcha</taxon>
        <taxon>Cerithioidea</taxon>
        <taxon>Batillariidae</taxon>
        <taxon>Batillaria</taxon>
    </lineage>
</organism>
<accession>A0ABD0KPS7</accession>
<name>A0ABD0KPS7_9CAEN</name>
<evidence type="ECO:0000313" key="3">
    <source>
        <dbReference type="Proteomes" id="UP001519460"/>
    </source>
</evidence>